<evidence type="ECO:0000256" key="2">
    <source>
        <dbReference type="SAM" id="SignalP"/>
    </source>
</evidence>
<proteinExistence type="predicted"/>
<keyword evidence="4" id="KW-1185">Reference proteome</keyword>
<dbReference type="EMBL" id="JAFEMO010000013">
    <property type="protein sequence ID" value="KAH7549602.1"/>
    <property type="molecule type" value="Genomic_DNA"/>
</dbReference>
<sequence>MSSLYILLIFLLCLSAHACNARCLKENVKGHLFTKEVDQARFHKIAIQLGIGHVEELQTQGQEQVRNDGRKIHENRDEENSMKREESKPFSKGEASMGATSGNKIIISSPNDLQRPAKTEGLKSRQERSMLGYSSPHDTEEAVDSKENDVVEDIEVLDYAQPHRKPPIHNEKP</sequence>
<dbReference type="PANTHER" id="PTHR34961:SF7">
    <property type="entry name" value="TRANSMEMBRANE PROTEIN"/>
    <property type="match status" value="1"/>
</dbReference>
<organism evidence="3 4">
    <name type="scientific">Xanthoceras sorbifolium</name>
    <dbReference type="NCBI Taxonomy" id="99658"/>
    <lineage>
        <taxon>Eukaryota</taxon>
        <taxon>Viridiplantae</taxon>
        <taxon>Streptophyta</taxon>
        <taxon>Embryophyta</taxon>
        <taxon>Tracheophyta</taxon>
        <taxon>Spermatophyta</taxon>
        <taxon>Magnoliopsida</taxon>
        <taxon>eudicotyledons</taxon>
        <taxon>Gunneridae</taxon>
        <taxon>Pentapetalae</taxon>
        <taxon>rosids</taxon>
        <taxon>malvids</taxon>
        <taxon>Sapindales</taxon>
        <taxon>Sapindaceae</taxon>
        <taxon>Xanthoceroideae</taxon>
        <taxon>Xanthoceras</taxon>
    </lineage>
</organism>
<dbReference type="InterPro" id="IPR053313">
    <property type="entry name" value="RGF"/>
</dbReference>
<gene>
    <name evidence="3" type="ORF">JRO89_XS13G0055100</name>
</gene>
<protein>
    <submittedName>
        <fullName evidence="3">Uncharacterized protein</fullName>
    </submittedName>
</protein>
<accession>A0ABQ8H6T5</accession>
<comment type="caution">
    <text evidence="3">The sequence shown here is derived from an EMBL/GenBank/DDBJ whole genome shotgun (WGS) entry which is preliminary data.</text>
</comment>
<feature type="compositionally biased region" description="Basic and acidic residues" evidence="1">
    <location>
        <begin position="115"/>
        <end position="128"/>
    </location>
</feature>
<evidence type="ECO:0000256" key="1">
    <source>
        <dbReference type="SAM" id="MobiDB-lite"/>
    </source>
</evidence>
<feature type="compositionally biased region" description="Basic and acidic residues" evidence="1">
    <location>
        <begin position="65"/>
        <end position="91"/>
    </location>
</feature>
<feature type="signal peptide" evidence="2">
    <location>
        <begin position="1"/>
        <end position="21"/>
    </location>
</feature>
<feature type="region of interest" description="Disordered" evidence="1">
    <location>
        <begin position="59"/>
        <end position="149"/>
    </location>
</feature>
<dbReference type="PANTHER" id="PTHR34961">
    <property type="entry name" value="TRANSMEMBRANE PROTEIN"/>
    <property type="match status" value="1"/>
</dbReference>
<name>A0ABQ8H6T5_9ROSI</name>
<evidence type="ECO:0000313" key="3">
    <source>
        <dbReference type="EMBL" id="KAH7549602.1"/>
    </source>
</evidence>
<keyword evidence="2" id="KW-0732">Signal</keyword>
<dbReference type="Proteomes" id="UP000827721">
    <property type="component" value="Unassembled WGS sequence"/>
</dbReference>
<feature type="chain" id="PRO_5045562052" evidence="2">
    <location>
        <begin position="22"/>
        <end position="173"/>
    </location>
</feature>
<feature type="compositionally biased region" description="Polar residues" evidence="1">
    <location>
        <begin position="98"/>
        <end position="112"/>
    </location>
</feature>
<reference evidence="3 4" key="1">
    <citation type="submission" date="2021-02" db="EMBL/GenBank/DDBJ databases">
        <title>Plant Genome Project.</title>
        <authorList>
            <person name="Zhang R.-G."/>
        </authorList>
    </citation>
    <scope>NUCLEOTIDE SEQUENCE [LARGE SCALE GENOMIC DNA]</scope>
    <source>
        <tissue evidence="3">Leaves</tissue>
    </source>
</reference>
<evidence type="ECO:0000313" key="4">
    <source>
        <dbReference type="Proteomes" id="UP000827721"/>
    </source>
</evidence>
<feature type="compositionally biased region" description="Basic and acidic residues" evidence="1">
    <location>
        <begin position="137"/>
        <end position="149"/>
    </location>
</feature>